<feature type="binding site" evidence="14">
    <location>
        <position position="306"/>
    </location>
    <ligand>
        <name>GTP</name>
        <dbReference type="ChEBI" id="CHEBI:37565"/>
    </ligand>
</feature>
<dbReference type="NCBIfam" id="NF001591">
    <property type="entry name" value="PRK00393.1"/>
    <property type="match status" value="1"/>
</dbReference>
<feature type="binding site" evidence="14">
    <location>
        <position position="346"/>
    </location>
    <ligand>
        <name>GTP</name>
        <dbReference type="ChEBI" id="CHEBI:37565"/>
    </ligand>
</feature>
<dbReference type="NCBIfam" id="TIGR00505">
    <property type="entry name" value="ribA"/>
    <property type="match status" value="1"/>
</dbReference>
<keyword evidence="8 14" id="KW-0547">Nucleotide-binding</keyword>
<evidence type="ECO:0000256" key="7">
    <source>
        <dbReference type="ARBA" id="ARBA00022723"/>
    </source>
</evidence>
<dbReference type="InterPro" id="IPR000422">
    <property type="entry name" value="DHBP_synthase_RibB"/>
</dbReference>
<organism evidence="16">
    <name type="scientific">Fervidobacterium thailandense</name>
    <dbReference type="NCBI Taxonomy" id="1008305"/>
    <lineage>
        <taxon>Bacteria</taxon>
        <taxon>Thermotogati</taxon>
        <taxon>Thermotogota</taxon>
        <taxon>Thermotogae</taxon>
        <taxon>Thermotogales</taxon>
        <taxon>Fervidobacteriaceae</taxon>
        <taxon>Fervidobacterium</taxon>
    </lineage>
</organism>
<dbReference type="Gene3D" id="3.90.870.10">
    <property type="entry name" value="DHBP synthase"/>
    <property type="match status" value="1"/>
</dbReference>
<dbReference type="GO" id="GO:0008686">
    <property type="term" value="F:3,4-dihydroxy-2-butanone-4-phosphate synthase activity"/>
    <property type="evidence" value="ECO:0007669"/>
    <property type="project" value="UniProtKB-EC"/>
</dbReference>
<dbReference type="PANTHER" id="PTHR21327:SF18">
    <property type="entry name" value="3,4-DIHYDROXY-2-BUTANONE 4-PHOSPHATE SYNTHASE"/>
    <property type="match status" value="1"/>
</dbReference>
<comment type="caution">
    <text evidence="16">The sequence shown here is derived from an EMBL/GenBank/DDBJ whole genome shotgun (WGS) entry which is preliminary data.</text>
</comment>
<gene>
    <name evidence="14" type="primary">ribA</name>
    <name evidence="16" type="ORF">ENT77_03980</name>
</gene>
<dbReference type="SUPFAM" id="SSF142695">
    <property type="entry name" value="RibA-like"/>
    <property type="match status" value="1"/>
</dbReference>
<dbReference type="Gene3D" id="3.40.50.10990">
    <property type="entry name" value="GTP cyclohydrolase II"/>
    <property type="match status" value="1"/>
</dbReference>
<reference evidence="16" key="1">
    <citation type="journal article" date="2020" name="mSystems">
        <title>Genome- and Community-Level Interaction Insights into Carbon Utilization and Element Cycling Functions of Hydrothermarchaeota in Hydrothermal Sediment.</title>
        <authorList>
            <person name="Zhou Z."/>
            <person name="Liu Y."/>
            <person name="Xu W."/>
            <person name="Pan J."/>
            <person name="Luo Z.H."/>
            <person name="Li M."/>
        </authorList>
    </citation>
    <scope>NUCLEOTIDE SEQUENCE [LARGE SCALE GENOMIC DNA]</scope>
    <source>
        <strain evidence="16">SpSt-609</strain>
    </source>
</reference>
<dbReference type="Pfam" id="PF00926">
    <property type="entry name" value="DHBP_synthase"/>
    <property type="match status" value="1"/>
</dbReference>
<evidence type="ECO:0000313" key="16">
    <source>
        <dbReference type="EMBL" id="HGU40340.1"/>
    </source>
</evidence>
<keyword evidence="11 14" id="KW-0342">GTP-binding</keyword>
<feature type="binding site" evidence="14">
    <location>
        <position position="247"/>
    </location>
    <ligand>
        <name>Zn(2+)</name>
        <dbReference type="ChEBI" id="CHEBI:29105"/>
        <note>catalytic</note>
    </ligand>
</feature>
<comment type="cofactor">
    <cofactor evidence="14">
        <name>Zn(2+)</name>
        <dbReference type="ChEBI" id="CHEBI:29105"/>
    </cofactor>
    <text evidence="14">Binds 1 zinc ion per subunit.</text>
</comment>
<dbReference type="NCBIfam" id="NF006805">
    <property type="entry name" value="PRK09318.1"/>
    <property type="match status" value="1"/>
</dbReference>
<dbReference type="GO" id="GO:0005525">
    <property type="term" value="F:GTP binding"/>
    <property type="evidence" value="ECO:0007669"/>
    <property type="project" value="UniProtKB-KW"/>
</dbReference>
<evidence type="ECO:0000256" key="2">
    <source>
        <dbReference type="ARBA" id="ARBA00002284"/>
    </source>
</evidence>
<keyword evidence="9 14" id="KW-0378">Hydrolase</keyword>
<dbReference type="HAMAP" id="MF_00179">
    <property type="entry name" value="RibA"/>
    <property type="match status" value="1"/>
</dbReference>
<feature type="domain" description="GTP cyclohydrolase II" evidence="15">
    <location>
        <begin position="204"/>
        <end position="362"/>
    </location>
</feature>
<dbReference type="PANTHER" id="PTHR21327">
    <property type="entry name" value="GTP CYCLOHYDROLASE II-RELATED"/>
    <property type="match status" value="1"/>
</dbReference>
<feature type="binding site" evidence="14">
    <location>
        <position position="341"/>
    </location>
    <ligand>
        <name>GTP</name>
        <dbReference type="ChEBI" id="CHEBI:37565"/>
    </ligand>
</feature>
<dbReference type="UniPathway" id="UPA00275">
    <property type="reaction ID" value="UER00399"/>
</dbReference>
<evidence type="ECO:0000256" key="11">
    <source>
        <dbReference type="ARBA" id="ARBA00023134"/>
    </source>
</evidence>
<feature type="active site" description="Proton acceptor" evidence="14">
    <location>
        <position position="318"/>
    </location>
</feature>
<evidence type="ECO:0000256" key="1">
    <source>
        <dbReference type="ARBA" id="ARBA00000141"/>
    </source>
</evidence>
<feature type="binding site" evidence="14">
    <location>
        <position position="263"/>
    </location>
    <ligand>
        <name>GTP</name>
        <dbReference type="ChEBI" id="CHEBI:37565"/>
    </ligand>
</feature>
<feature type="binding site" evidence="14">
    <location>
        <position position="260"/>
    </location>
    <ligand>
        <name>Zn(2+)</name>
        <dbReference type="ChEBI" id="CHEBI:29105"/>
        <note>catalytic</note>
    </ligand>
</feature>
<dbReference type="Pfam" id="PF00925">
    <property type="entry name" value="GTP_cyclohydro2"/>
    <property type="match status" value="1"/>
</dbReference>
<feature type="binding site" evidence="14">
    <location>
        <begin position="284"/>
        <end position="286"/>
    </location>
    <ligand>
        <name>GTP</name>
        <dbReference type="ChEBI" id="CHEBI:37565"/>
    </ligand>
</feature>
<comment type="catalytic activity">
    <reaction evidence="1">
        <text>D-ribulose 5-phosphate = (2S)-2-hydroxy-3-oxobutyl phosphate + formate + H(+)</text>
        <dbReference type="Rhea" id="RHEA:18457"/>
        <dbReference type="ChEBI" id="CHEBI:15378"/>
        <dbReference type="ChEBI" id="CHEBI:15740"/>
        <dbReference type="ChEBI" id="CHEBI:58121"/>
        <dbReference type="ChEBI" id="CHEBI:58830"/>
        <dbReference type="EC" id="4.1.99.12"/>
    </reaction>
</comment>
<protein>
    <recommendedName>
        <fullName evidence="14">GTP cyclohydrolase-2</fullName>
        <ecNumber evidence="14">3.5.4.25</ecNumber>
    </recommendedName>
    <alternativeName>
        <fullName evidence="14">GTP cyclohydrolase II</fullName>
    </alternativeName>
</protein>
<evidence type="ECO:0000256" key="10">
    <source>
        <dbReference type="ARBA" id="ARBA00022833"/>
    </source>
</evidence>
<keyword evidence="10 14" id="KW-0862">Zinc</keyword>
<evidence type="ECO:0000256" key="6">
    <source>
        <dbReference type="ARBA" id="ARBA00022619"/>
    </source>
</evidence>
<dbReference type="InterPro" id="IPR017945">
    <property type="entry name" value="DHBP_synth_RibB-like_a/b_dom"/>
</dbReference>
<feature type="binding site" evidence="14">
    <location>
        <begin position="242"/>
        <end position="246"/>
    </location>
    <ligand>
        <name>GTP</name>
        <dbReference type="ChEBI" id="CHEBI:37565"/>
    </ligand>
</feature>
<dbReference type="GO" id="GO:0008270">
    <property type="term" value="F:zinc ion binding"/>
    <property type="evidence" value="ECO:0007669"/>
    <property type="project" value="UniProtKB-UniRule"/>
</dbReference>
<evidence type="ECO:0000256" key="4">
    <source>
        <dbReference type="ARBA" id="ARBA00004904"/>
    </source>
</evidence>
<evidence type="ECO:0000256" key="5">
    <source>
        <dbReference type="ARBA" id="ARBA00005520"/>
    </source>
</evidence>
<comment type="function">
    <text evidence="12 14">Catalyzes the conversion of GTP to 2,5-diamino-6-ribosylamino-4(3H)-pyrimidinone 5'-phosphate (DARP), formate and pyrophosphate.</text>
</comment>
<dbReference type="GO" id="GO:0005829">
    <property type="term" value="C:cytosol"/>
    <property type="evidence" value="ECO:0007669"/>
    <property type="project" value="TreeGrafter"/>
</dbReference>
<accession>A0A7C4CEV1</accession>
<keyword evidence="6 14" id="KW-0686">Riboflavin biosynthesis</keyword>
<feature type="binding site" evidence="14">
    <location>
        <position position="258"/>
    </location>
    <ligand>
        <name>Zn(2+)</name>
        <dbReference type="ChEBI" id="CHEBI:29105"/>
        <note>catalytic</note>
    </ligand>
</feature>
<dbReference type="CDD" id="cd00641">
    <property type="entry name" value="GTP_cyclohydro2"/>
    <property type="match status" value="1"/>
</dbReference>
<comment type="similarity">
    <text evidence="5">In the N-terminal section; belongs to the DHBP synthase family.</text>
</comment>
<sequence length="395" mass="44229">MVDLVGVVRGQFLQGKPVILIDPEREMEADFVYPAEIITAEIVEFVTKYGKGLFCTVGPETELLERGFFKLPSNYGANYFIPVDFPSTKLATGIPAVERAVTCNRLADRKTTLKDYKYPGHVILIGATSFSKRRGHSESSVELVKLAGFSPYSVIVEILDEEGNSHNIQYAYDIGKRFGLTVLTIPEVWREYVRREQLVTVKSRALLPTRFGTFQIVSFENKLDFKEHFALVKNYSGVPLVRIHSECVTGDCLGSLRCDCGSQLERAMKMLNENGGILLYLRQEGRGIGLSWKVAAYGLQDMGIDTYDANIQLGFKPDERDYAVAAQMLKAMGVTEIKLLTNNTDKIAQLESYGIIVTERVPLLGTVTKHNLRYIKTKAEKFSHMIDVDNLNAEG</sequence>
<dbReference type="SUPFAM" id="SSF55821">
    <property type="entry name" value="YrdC/RibB"/>
    <property type="match status" value="1"/>
</dbReference>
<name>A0A7C4CEV1_9BACT</name>
<dbReference type="InterPro" id="IPR032677">
    <property type="entry name" value="GTP_cyclohydro_II"/>
</dbReference>
<evidence type="ECO:0000256" key="13">
    <source>
        <dbReference type="ARBA" id="ARBA00049295"/>
    </source>
</evidence>
<comment type="catalytic activity">
    <reaction evidence="13 14">
        <text>GTP + 4 H2O = 2,5-diamino-6-hydroxy-4-(5-phosphoribosylamino)-pyrimidine + formate + 2 phosphate + 3 H(+)</text>
        <dbReference type="Rhea" id="RHEA:23704"/>
        <dbReference type="ChEBI" id="CHEBI:15377"/>
        <dbReference type="ChEBI" id="CHEBI:15378"/>
        <dbReference type="ChEBI" id="CHEBI:15740"/>
        <dbReference type="ChEBI" id="CHEBI:37565"/>
        <dbReference type="ChEBI" id="CHEBI:43474"/>
        <dbReference type="ChEBI" id="CHEBI:58614"/>
        <dbReference type="EC" id="3.5.4.25"/>
    </reaction>
</comment>
<evidence type="ECO:0000256" key="9">
    <source>
        <dbReference type="ARBA" id="ARBA00022801"/>
    </source>
</evidence>
<feature type="active site" description="Nucleophile" evidence="14">
    <location>
        <position position="320"/>
    </location>
</feature>
<dbReference type="InterPro" id="IPR036144">
    <property type="entry name" value="RibA-like_sf"/>
</dbReference>
<evidence type="ECO:0000256" key="14">
    <source>
        <dbReference type="HAMAP-Rule" id="MF_00179"/>
    </source>
</evidence>
<dbReference type="InterPro" id="IPR000926">
    <property type="entry name" value="RibA"/>
</dbReference>
<comment type="pathway">
    <text evidence="4">Cofactor biosynthesis; riboflavin biosynthesis; 2-hydroxy-3-oxobutyl phosphate from D-ribulose 5-phosphate: step 1/1.</text>
</comment>
<dbReference type="EMBL" id="DSZY01000018">
    <property type="protein sequence ID" value="HGU40340.1"/>
    <property type="molecule type" value="Genomic_DNA"/>
</dbReference>
<proteinExistence type="inferred from homology"/>
<dbReference type="GO" id="GO:0003935">
    <property type="term" value="F:GTP cyclohydrolase II activity"/>
    <property type="evidence" value="ECO:0007669"/>
    <property type="project" value="UniProtKB-UniRule"/>
</dbReference>
<comment type="pathway">
    <text evidence="3 14">Cofactor biosynthesis; riboflavin biosynthesis; 5-amino-6-(D-ribitylamino)uracil from GTP: step 1/4.</text>
</comment>
<comment type="function">
    <text evidence="2">Catalyzes the conversion of D-ribulose 5-phosphate to formate and 3,4-dihydroxy-2-butanone 4-phosphate.</text>
</comment>
<comment type="similarity">
    <text evidence="14">Belongs to the GTP cyclohydrolase II family.</text>
</comment>
<evidence type="ECO:0000256" key="3">
    <source>
        <dbReference type="ARBA" id="ARBA00004853"/>
    </source>
</evidence>
<dbReference type="FunFam" id="3.40.50.10990:FF:000001">
    <property type="entry name" value="Riboflavin biosynthesis protein RibBA"/>
    <property type="match status" value="1"/>
</dbReference>
<evidence type="ECO:0000256" key="8">
    <source>
        <dbReference type="ARBA" id="ARBA00022741"/>
    </source>
</evidence>
<evidence type="ECO:0000259" key="15">
    <source>
        <dbReference type="Pfam" id="PF00925"/>
    </source>
</evidence>
<evidence type="ECO:0000256" key="12">
    <source>
        <dbReference type="ARBA" id="ARBA00043932"/>
    </source>
</evidence>
<dbReference type="AlphaFoldDB" id="A0A7C4CEV1"/>
<keyword evidence="7 14" id="KW-0479">Metal-binding</keyword>
<dbReference type="PIRSF" id="PIRSF001259">
    <property type="entry name" value="RibA"/>
    <property type="match status" value="1"/>
</dbReference>
<dbReference type="GO" id="GO:0009231">
    <property type="term" value="P:riboflavin biosynthetic process"/>
    <property type="evidence" value="ECO:0007669"/>
    <property type="project" value="UniProtKB-UniRule"/>
</dbReference>
<dbReference type="EC" id="3.5.4.25" evidence="14"/>